<dbReference type="PROSITE" id="PS50231">
    <property type="entry name" value="RICIN_B_LECTIN"/>
    <property type="match status" value="1"/>
</dbReference>
<dbReference type="SMART" id="SM00458">
    <property type="entry name" value="RICIN"/>
    <property type="match status" value="1"/>
</dbReference>
<sequence>MCVDLKDGVQANGTPLQIWDCDRKNPNQLWRKDANQMRLFANPNLCIDAGVNPTDGSRVKVWQCYPGLPQQTWVTSGPKKQLKGTNLCLDVTNGNWVNGQQLQVWTCNFGNVNQVFFEAPAAEYIRTNQS</sequence>
<evidence type="ECO:0000313" key="3">
    <source>
        <dbReference type="Proteomes" id="UP000473826"/>
    </source>
</evidence>
<accession>A0A7D8Z1N4</accession>
<protein>
    <recommendedName>
        <fullName evidence="1">Ricin B lectin domain-containing protein</fullName>
    </recommendedName>
</protein>
<dbReference type="OrthoDB" id="6770063at2759"/>
<keyword evidence="3" id="KW-1185">Reference proteome</keyword>
<dbReference type="SUPFAM" id="SSF50370">
    <property type="entry name" value="Ricin B-like lectins"/>
    <property type="match status" value="1"/>
</dbReference>
<reference evidence="2 3" key="1">
    <citation type="journal article" date="2019" name="PLoS Genet.">
        <title>Convergent evolution of linked mating-type loci in basidiomycete fungi.</title>
        <authorList>
            <person name="Sun S."/>
            <person name="Coelho M.A."/>
            <person name="Heitman J."/>
            <person name="Nowrousian M."/>
        </authorList>
    </citation>
    <scope>NUCLEOTIDE SEQUENCE [LARGE SCALE GENOMIC DNA]</scope>
    <source>
        <strain evidence="2 3">CBS 4282</strain>
    </source>
</reference>
<dbReference type="Gene3D" id="2.80.10.50">
    <property type="match status" value="2"/>
</dbReference>
<dbReference type="AlphaFoldDB" id="A0A7D8Z1N4"/>
<dbReference type="InterPro" id="IPR035992">
    <property type="entry name" value="Ricin_B-like_lectins"/>
</dbReference>
<organism evidence="2 3">
    <name type="scientific">Vanrija humicola</name>
    <name type="common">Yeast</name>
    <name type="synonym">Cryptococcus humicola</name>
    <dbReference type="NCBI Taxonomy" id="5417"/>
    <lineage>
        <taxon>Eukaryota</taxon>
        <taxon>Fungi</taxon>
        <taxon>Dikarya</taxon>
        <taxon>Basidiomycota</taxon>
        <taxon>Agaricomycotina</taxon>
        <taxon>Tremellomycetes</taxon>
        <taxon>Trichosporonales</taxon>
        <taxon>Trichosporonaceae</taxon>
        <taxon>Vanrija</taxon>
    </lineage>
</organism>
<feature type="domain" description="Ricin B lectin" evidence="1">
    <location>
        <begin position="1"/>
        <end position="118"/>
    </location>
</feature>
<evidence type="ECO:0000313" key="2">
    <source>
        <dbReference type="EMBL" id="TXT11077.1"/>
    </source>
</evidence>
<dbReference type="Proteomes" id="UP000473826">
    <property type="component" value="Unassembled WGS sequence"/>
</dbReference>
<name>A0A7D8Z1N4_VANHU</name>
<dbReference type="Pfam" id="PF00652">
    <property type="entry name" value="Ricin_B_lectin"/>
    <property type="match status" value="1"/>
</dbReference>
<gene>
    <name evidence="2" type="ORF">VHUM_01828</name>
</gene>
<dbReference type="EMBL" id="QKWK01000004">
    <property type="protein sequence ID" value="TXT11077.1"/>
    <property type="molecule type" value="Genomic_DNA"/>
</dbReference>
<evidence type="ECO:0000259" key="1">
    <source>
        <dbReference type="SMART" id="SM00458"/>
    </source>
</evidence>
<comment type="caution">
    <text evidence="2">The sequence shown here is derived from an EMBL/GenBank/DDBJ whole genome shotgun (WGS) entry which is preliminary data.</text>
</comment>
<dbReference type="InterPro" id="IPR000772">
    <property type="entry name" value="Ricin_B_lectin"/>
</dbReference>
<proteinExistence type="predicted"/>